<keyword evidence="3" id="KW-0407">Ion channel</keyword>
<evidence type="ECO:0000259" key="2">
    <source>
        <dbReference type="Pfam" id="PF07885"/>
    </source>
</evidence>
<sequence length="148" mass="16498">MLVELLLATIMVVVIVLTHLVGLGLLVRLLQSHTRLFRKLRIMPLTLLIAATIGIITIHSIEIWIYAGLYLALHAFGSFEEALYFSTVTFASIGYGDLLMPKPWRILAAIEGAAGVIMLGWSTAFLVSLLAQLKMFRHDWLSWEHAPA</sequence>
<reference evidence="3" key="1">
    <citation type="submission" date="2022-05" db="EMBL/GenBank/DDBJ databases">
        <authorList>
            <person name="Jo J.-H."/>
            <person name="Im W.-T."/>
        </authorList>
    </citation>
    <scope>NUCLEOTIDE SEQUENCE</scope>
    <source>
        <strain evidence="3">SE220</strain>
    </source>
</reference>
<gene>
    <name evidence="3" type="ORF">LZ538_05250</name>
</gene>
<dbReference type="Pfam" id="PF07885">
    <property type="entry name" value="Ion_trans_2"/>
    <property type="match status" value="1"/>
</dbReference>
<keyword evidence="1" id="KW-1133">Transmembrane helix</keyword>
<dbReference type="RefSeq" id="WP_249830960.1">
    <property type="nucleotide sequence ID" value="NZ_JAMGBE010000002.1"/>
</dbReference>
<dbReference type="Proteomes" id="UP001165342">
    <property type="component" value="Unassembled WGS sequence"/>
</dbReference>
<dbReference type="EMBL" id="JAMGBE010000002">
    <property type="protein sequence ID" value="MCL6729463.1"/>
    <property type="molecule type" value="Genomic_DNA"/>
</dbReference>
<comment type="caution">
    <text evidence="3">The sequence shown here is derived from an EMBL/GenBank/DDBJ whole genome shotgun (WGS) entry which is preliminary data.</text>
</comment>
<keyword evidence="3" id="KW-0813">Transport</keyword>
<protein>
    <submittedName>
        <fullName evidence="3">Potassium channel family protein</fullName>
    </submittedName>
</protein>
<keyword evidence="3" id="KW-0406">Ion transport</keyword>
<dbReference type="Gene3D" id="1.10.287.70">
    <property type="match status" value="1"/>
</dbReference>
<feature type="transmembrane region" description="Helical" evidence="1">
    <location>
        <begin position="112"/>
        <end position="133"/>
    </location>
</feature>
<keyword evidence="1" id="KW-0812">Transmembrane</keyword>
<feature type="transmembrane region" description="Helical" evidence="1">
    <location>
        <begin position="6"/>
        <end position="30"/>
    </location>
</feature>
<dbReference type="InterPro" id="IPR013099">
    <property type="entry name" value="K_chnl_dom"/>
</dbReference>
<name>A0ABT0S1C9_9SPHN</name>
<proteinExistence type="predicted"/>
<keyword evidence="4" id="KW-1185">Reference proteome</keyword>
<evidence type="ECO:0000313" key="4">
    <source>
        <dbReference type="Proteomes" id="UP001165342"/>
    </source>
</evidence>
<evidence type="ECO:0000313" key="3">
    <source>
        <dbReference type="EMBL" id="MCL6729463.1"/>
    </source>
</evidence>
<dbReference type="SUPFAM" id="SSF81324">
    <property type="entry name" value="Voltage-gated potassium channels"/>
    <property type="match status" value="1"/>
</dbReference>
<organism evidence="3 4">
    <name type="scientific">Sphingomonas hankyongi</name>
    <dbReference type="NCBI Taxonomy" id="2908209"/>
    <lineage>
        <taxon>Bacteria</taxon>
        <taxon>Pseudomonadati</taxon>
        <taxon>Pseudomonadota</taxon>
        <taxon>Alphaproteobacteria</taxon>
        <taxon>Sphingomonadales</taxon>
        <taxon>Sphingomonadaceae</taxon>
        <taxon>Sphingomonas</taxon>
    </lineage>
</organism>
<feature type="transmembrane region" description="Helical" evidence="1">
    <location>
        <begin position="42"/>
        <end position="67"/>
    </location>
</feature>
<accession>A0ABT0S1C9</accession>
<feature type="domain" description="Potassium channel" evidence="2">
    <location>
        <begin position="61"/>
        <end position="131"/>
    </location>
</feature>
<evidence type="ECO:0000256" key="1">
    <source>
        <dbReference type="SAM" id="Phobius"/>
    </source>
</evidence>
<keyword evidence="1" id="KW-0472">Membrane</keyword>
<dbReference type="GO" id="GO:0034220">
    <property type="term" value="P:monoatomic ion transmembrane transport"/>
    <property type="evidence" value="ECO:0007669"/>
    <property type="project" value="UniProtKB-KW"/>
</dbReference>